<dbReference type="InterPro" id="IPR003538">
    <property type="entry name" value="TonB"/>
</dbReference>
<dbReference type="Proteomes" id="UP001241747">
    <property type="component" value="Unassembled WGS sequence"/>
</dbReference>
<keyword evidence="4 10" id="KW-1003">Cell membrane</keyword>
<comment type="function">
    <text evidence="10">Interacts with outer membrane receptor proteins that carry out high-affinity binding and energy dependent uptake into the periplasmic space of specific substrates. It could act to transduce energy from the cytoplasmic membrane to specific energy-requiring processes in the outer membrane, resulting in the release into the periplasm of ligands bound by these outer membrane proteins.</text>
</comment>
<keyword evidence="6" id="KW-0812">Transmembrane</keyword>
<evidence type="ECO:0000256" key="10">
    <source>
        <dbReference type="RuleBase" id="RU362123"/>
    </source>
</evidence>
<keyword evidence="7 10" id="KW-0653">Protein transport</keyword>
<evidence type="ECO:0000256" key="6">
    <source>
        <dbReference type="ARBA" id="ARBA00022692"/>
    </source>
</evidence>
<evidence type="ECO:0000256" key="9">
    <source>
        <dbReference type="ARBA" id="ARBA00023136"/>
    </source>
</evidence>
<dbReference type="Pfam" id="PF03544">
    <property type="entry name" value="TonB_C"/>
    <property type="match status" value="1"/>
</dbReference>
<dbReference type="Gene3D" id="3.30.1150.10">
    <property type="match status" value="1"/>
</dbReference>
<dbReference type="PANTHER" id="PTHR33446:SF2">
    <property type="entry name" value="PROTEIN TONB"/>
    <property type="match status" value="1"/>
</dbReference>
<keyword evidence="9" id="KW-0472">Membrane</keyword>
<evidence type="ECO:0000256" key="2">
    <source>
        <dbReference type="ARBA" id="ARBA00006555"/>
    </source>
</evidence>
<dbReference type="EMBL" id="JAUSVY010000012">
    <property type="protein sequence ID" value="MDQ0507037.1"/>
    <property type="molecule type" value="Genomic_DNA"/>
</dbReference>
<comment type="similarity">
    <text evidence="2 10">Belongs to the TonB family.</text>
</comment>
<dbReference type="SUPFAM" id="SSF74653">
    <property type="entry name" value="TolA/TonB C-terminal domain"/>
    <property type="match status" value="1"/>
</dbReference>
<keyword evidence="5 10" id="KW-0997">Cell inner membrane</keyword>
<keyword evidence="8" id="KW-1133">Transmembrane helix</keyword>
<proteinExistence type="inferred from homology"/>
<evidence type="ECO:0000256" key="7">
    <source>
        <dbReference type="ARBA" id="ARBA00022927"/>
    </source>
</evidence>
<evidence type="ECO:0000313" key="14">
    <source>
        <dbReference type="Proteomes" id="UP001241747"/>
    </source>
</evidence>
<keyword evidence="3 10" id="KW-0813">Transport</keyword>
<dbReference type="InterPro" id="IPR051045">
    <property type="entry name" value="TonB-dependent_transducer"/>
</dbReference>
<evidence type="ECO:0000259" key="12">
    <source>
        <dbReference type="PROSITE" id="PS52015"/>
    </source>
</evidence>
<name>A0ABU0LIR8_XANAG</name>
<accession>A0ABU0LIR8</accession>
<evidence type="ECO:0000256" key="11">
    <source>
        <dbReference type="SAM" id="MobiDB-lite"/>
    </source>
</evidence>
<reference evidence="13 14" key="1">
    <citation type="submission" date="2023-07" db="EMBL/GenBank/DDBJ databases">
        <title>Genomic Encyclopedia of Type Strains, Phase IV (KMG-IV): sequencing the most valuable type-strain genomes for metagenomic binning, comparative biology and taxonomic classification.</title>
        <authorList>
            <person name="Goeker M."/>
        </authorList>
    </citation>
    <scope>NUCLEOTIDE SEQUENCE [LARGE SCALE GENOMIC DNA]</scope>
    <source>
        <strain evidence="13 14">DSM 3770</strain>
    </source>
</reference>
<feature type="region of interest" description="Disordered" evidence="11">
    <location>
        <begin position="229"/>
        <end position="252"/>
    </location>
</feature>
<evidence type="ECO:0000256" key="4">
    <source>
        <dbReference type="ARBA" id="ARBA00022475"/>
    </source>
</evidence>
<dbReference type="PANTHER" id="PTHR33446">
    <property type="entry name" value="PROTEIN TONB-RELATED"/>
    <property type="match status" value="1"/>
</dbReference>
<keyword evidence="10" id="KW-0735">Signal-anchor</keyword>
<gene>
    <name evidence="13" type="ORF">QOZ94_003853</name>
</gene>
<evidence type="ECO:0000313" key="13">
    <source>
        <dbReference type="EMBL" id="MDQ0507037.1"/>
    </source>
</evidence>
<keyword evidence="14" id="KW-1185">Reference proteome</keyword>
<dbReference type="InterPro" id="IPR037682">
    <property type="entry name" value="TonB_C"/>
</dbReference>
<comment type="caution">
    <text evidence="13">The sequence shown here is derived from an EMBL/GenBank/DDBJ whole genome shotgun (WGS) entry which is preliminary data.</text>
</comment>
<feature type="domain" description="TonB C-terminal" evidence="12">
    <location>
        <begin position="166"/>
        <end position="252"/>
    </location>
</feature>
<feature type="compositionally biased region" description="Basic and acidic residues" evidence="11">
    <location>
        <begin position="107"/>
        <end position="126"/>
    </location>
</feature>
<dbReference type="PRINTS" id="PR01374">
    <property type="entry name" value="TONBPROTEIN"/>
</dbReference>
<dbReference type="RefSeq" id="WP_394085989.1">
    <property type="nucleotide sequence ID" value="NZ_JBAFWJ010000017.1"/>
</dbReference>
<protein>
    <recommendedName>
        <fullName evidence="10">Protein TonB</fullName>
    </recommendedName>
</protein>
<dbReference type="InterPro" id="IPR006260">
    <property type="entry name" value="TonB/TolA_C"/>
</dbReference>
<dbReference type="NCBIfam" id="TIGR01352">
    <property type="entry name" value="tonB_Cterm"/>
    <property type="match status" value="1"/>
</dbReference>
<sequence>MIVGAHAVFVYLALFWHKVESAAAPPAAVMIELAPMPVSAPSQTEDVAPGPEMMQAPVTTPDAPDKKEDAPPPSDPVKQDVAQDVPELPPTPAPSEVVLPAPQPEPKPVEKPKPKPEEKPKKEAKPTRRKQAPVTSAAPRSDAAPSRSTAAPSPGVEASNSQARASWAAMISAHLNRFKRYPSGAEGITGRPSVRFALDGSGRVTSVSLIRSSGSSVLDDEAVATVRRASPFPAPPDGRGASFSVPVNFTRR</sequence>
<feature type="compositionally biased region" description="Low complexity" evidence="11">
    <location>
        <begin position="135"/>
        <end position="154"/>
    </location>
</feature>
<organism evidence="13 14">
    <name type="scientific">Xanthobacter agilis</name>
    <dbReference type="NCBI Taxonomy" id="47492"/>
    <lineage>
        <taxon>Bacteria</taxon>
        <taxon>Pseudomonadati</taxon>
        <taxon>Pseudomonadota</taxon>
        <taxon>Alphaproteobacteria</taxon>
        <taxon>Hyphomicrobiales</taxon>
        <taxon>Xanthobacteraceae</taxon>
        <taxon>Xanthobacter</taxon>
    </lineage>
</organism>
<evidence type="ECO:0000256" key="8">
    <source>
        <dbReference type="ARBA" id="ARBA00022989"/>
    </source>
</evidence>
<comment type="subcellular location">
    <subcellularLocation>
        <location evidence="1 10">Cell inner membrane</location>
        <topology evidence="1 10">Single-pass membrane protein</topology>
        <orientation evidence="1 10">Periplasmic side</orientation>
    </subcellularLocation>
</comment>
<feature type="region of interest" description="Disordered" evidence="11">
    <location>
        <begin position="40"/>
        <end position="164"/>
    </location>
</feature>
<evidence type="ECO:0000256" key="3">
    <source>
        <dbReference type="ARBA" id="ARBA00022448"/>
    </source>
</evidence>
<dbReference type="PROSITE" id="PS52015">
    <property type="entry name" value="TONB_CTD"/>
    <property type="match status" value="1"/>
</dbReference>
<evidence type="ECO:0000256" key="5">
    <source>
        <dbReference type="ARBA" id="ARBA00022519"/>
    </source>
</evidence>
<evidence type="ECO:0000256" key="1">
    <source>
        <dbReference type="ARBA" id="ARBA00004383"/>
    </source>
</evidence>